<keyword evidence="5" id="KW-1005">Bacterial flagellum biogenesis</keyword>
<evidence type="ECO:0000313" key="7">
    <source>
        <dbReference type="Proteomes" id="UP000007803"/>
    </source>
</evidence>
<dbReference type="eggNOG" id="COG1551">
    <property type="taxonomic scope" value="Bacteria"/>
</dbReference>
<dbReference type="GO" id="GO:0006109">
    <property type="term" value="P:regulation of carbohydrate metabolic process"/>
    <property type="evidence" value="ECO:0007669"/>
    <property type="project" value="InterPro"/>
</dbReference>
<gene>
    <name evidence="5" type="primary">csrA</name>
    <name evidence="6" type="ordered locus">Saut_1769</name>
</gene>
<dbReference type="OrthoDB" id="9809061at2"/>
<dbReference type="GO" id="GO:0006402">
    <property type="term" value="P:mRNA catabolic process"/>
    <property type="evidence" value="ECO:0007669"/>
    <property type="project" value="InterPro"/>
</dbReference>
<comment type="subunit">
    <text evidence="5">Homodimer; the beta-strands of each monomer intercalate to form a hydrophobic core, while the alpha-helices form wings that extend away from the core.</text>
</comment>
<evidence type="ECO:0000256" key="1">
    <source>
        <dbReference type="ARBA" id="ARBA00022490"/>
    </source>
</evidence>
<reference evidence="7" key="1">
    <citation type="journal article" date="2010" name="Stand. Genomic Sci.">
        <title>Complete genome sequence of Sulfurimonas autotrophica type strain (OK10).</title>
        <authorList>
            <person name="Sikorski J."/>
            <person name="Munk C."/>
            <person name="Lapidus A."/>
            <person name="Djao O."/>
            <person name="Lucas S."/>
            <person name="Glavina Del Rio T."/>
            <person name="Nolan M."/>
            <person name="Tice H."/>
            <person name="Han C."/>
            <person name="Cheng J."/>
            <person name="Tapia R."/>
            <person name="Goodwin L."/>
            <person name="Pitluck S."/>
            <person name="Liolios K."/>
            <person name="Ivanova N."/>
            <person name="Mavromatis K."/>
            <person name="Mikhailova N."/>
            <person name="Pati A."/>
            <person name="Sims D."/>
            <person name="Meincke L."/>
            <person name="Brettin T."/>
            <person name="Detter J."/>
            <person name="Chen A."/>
            <person name="Palaniappan K."/>
            <person name="Land M."/>
            <person name="Hauser L."/>
            <person name="Chang Y."/>
            <person name="Jeffries C."/>
            <person name="Rohde M."/>
            <person name="Lang E."/>
            <person name="Spring S."/>
            <person name="Goker M."/>
            <person name="Woyke T."/>
            <person name="Bristow J."/>
            <person name="Eisen J."/>
            <person name="Markowitz V."/>
            <person name="Hugenholtz P."/>
            <person name="Kyrpides N."/>
            <person name="Klenk H."/>
        </authorList>
    </citation>
    <scope>NUCLEOTIDE SEQUENCE [LARGE SCALE GENOMIC DNA]</scope>
    <source>
        <strain evidence="7">ATCC BAA-671 / DSM 16294 / JCM 11897 / OK10</strain>
    </source>
</reference>
<dbReference type="SUPFAM" id="SSF117130">
    <property type="entry name" value="CsrA-like"/>
    <property type="match status" value="1"/>
</dbReference>
<dbReference type="GO" id="GO:1902208">
    <property type="term" value="P:regulation of bacterial-type flagellum assembly"/>
    <property type="evidence" value="ECO:0007669"/>
    <property type="project" value="UniProtKB-UniRule"/>
</dbReference>
<name>E0UQ70_SULAO</name>
<dbReference type="GO" id="GO:0048027">
    <property type="term" value="F:mRNA 5'-UTR binding"/>
    <property type="evidence" value="ECO:0007669"/>
    <property type="project" value="UniProtKB-UniRule"/>
</dbReference>
<keyword evidence="3 5" id="KW-0810">Translation regulation</keyword>
<dbReference type="STRING" id="563040.Saut_1769"/>
<dbReference type="NCBIfam" id="TIGR00202">
    <property type="entry name" value="csrA"/>
    <property type="match status" value="1"/>
</dbReference>
<protein>
    <recommendedName>
        <fullName evidence="5">Translational regulator CsrA</fullName>
    </recommendedName>
</protein>
<dbReference type="GO" id="GO:0045947">
    <property type="term" value="P:negative regulation of translational initiation"/>
    <property type="evidence" value="ECO:0007669"/>
    <property type="project" value="UniProtKB-UniRule"/>
</dbReference>
<dbReference type="PANTHER" id="PTHR34984:SF1">
    <property type="entry name" value="CARBON STORAGE REGULATOR"/>
    <property type="match status" value="1"/>
</dbReference>
<dbReference type="KEGG" id="sua:Saut_1769"/>
<dbReference type="EMBL" id="CP002205">
    <property type="protein sequence ID" value="ADN09813.1"/>
    <property type="molecule type" value="Genomic_DNA"/>
</dbReference>
<keyword evidence="1 5" id="KW-0963">Cytoplasm</keyword>
<accession>E0UQ70</accession>
<dbReference type="HAMAP" id="MF_00167">
    <property type="entry name" value="CsrA"/>
    <property type="match status" value="1"/>
</dbReference>
<dbReference type="Gene3D" id="2.60.40.4380">
    <property type="entry name" value="Translational regulator CsrA"/>
    <property type="match status" value="1"/>
</dbReference>
<evidence type="ECO:0000256" key="5">
    <source>
        <dbReference type="HAMAP-Rule" id="MF_00167"/>
    </source>
</evidence>
<dbReference type="Pfam" id="PF02599">
    <property type="entry name" value="CsrA"/>
    <property type="match status" value="1"/>
</dbReference>
<comment type="subcellular location">
    <subcellularLocation>
        <location evidence="5">Cytoplasm</location>
    </subcellularLocation>
</comment>
<keyword evidence="4 5" id="KW-0694">RNA-binding</keyword>
<dbReference type="FunFam" id="2.60.40.4380:FF:000002">
    <property type="entry name" value="Translational regulator CsrA"/>
    <property type="match status" value="1"/>
</dbReference>
<comment type="similarity">
    <text evidence="5">Belongs to the CsrA/RsmA family.</text>
</comment>
<dbReference type="InterPro" id="IPR036107">
    <property type="entry name" value="CsrA_sf"/>
</dbReference>
<dbReference type="GO" id="GO:0005829">
    <property type="term" value="C:cytosol"/>
    <property type="evidence" value="ECO:0007669"/>
    <property type="project" value="TreeGrafter"/>
</dbReference>
<evidence type="ECO:0000256" key="4">
    <source>
        <dbReference type="ARBA" id="ARBA00022884"/>
    </source>
</evidence>
<proteinExistence type="inferred from homology"/>
<keyword evidence="2 5" id="KW-0678">Repressor</keyword>
<dbReference type="GO" id="GO:0044781">
    <property type="term" value="P:bacterial-type flagellum organization"/>
    <property type="evidence" value="ECO:0007669"/>
    <property type="project" value="UniProtKB-KW"/>
</dbReference>
<dbReference type="AlphaFoldDB" id="E0UQ70"/>
<dbReference type="InterPro" id="IPR003751">
    <property type="entry name" value="CsrA"/>
</dbReference>
<dbReference type="RefSeq" id="WP_013327566.1">
    <property type="nucleotide sequence ID" value="NC_014506.1"/>
</dbReference>
<dbReference type="Proteomes" id="UP000007803">
    <property type="component" value="Chromosome"/>
</dbReference>
<evidence type="ECO:0000313" key="6">
    <source>
        <dbReference type="EMBL" id="ADN09813.1"/>
    </source>
</evidence>
<evidence type="ECO:0000256" key="2">
    <source>
        <dbReference type="ARBA" id="ARBA00022491"/>
    </source>
</evidence>
<keyword evidence="7" id="KW-1185">Reference proteome</keyword>
<dbReference type="HOGENOM" id="CLU_164837_0_0_7"/>
<comment type="function">
    <text evidence="5">A translational regulator that binds mRNA to regulate translation initiation and/or mRNA stability. Usually binds in the 5'-UTR at or near the Shine-Dalgarno sequence preventing ribosome-binding, thus repressing translation. Its main target seems to be the major flagellin gene, while its function is anatagonized by FliW.</text>
</comment>
<organism evidence="6 7">
    <name type="scientific">Sulfurimonas autotrophica (strain ATCC BAA-671 / DSM 16294 / JCM 11897 / OK10)</name>
    <dbReference type="NCBI Taxonomy" id="563040"/>
    <lineage>
        <taxon>Bacteria</taxon>
        <taxon>Pseudomonadati</taxon>
        <taxon>Campylobacterota</taxon>
        <taxon>Epsilonproteobacteria</taxon>
        <taxon>Campylobacterales</taxon>
        <taxon>Sulfurimonadaceae</taxon>
        <taxon>Sulfurimonas</taxon>
    </lineage>
</organism>
<sequence length="77" mass="8371">MLVLARKTDESIVIGENIVVKIISVENGVVKLGIDAPKEVSIIRNELIEEVKESNKAASLEEISENDIASLNKILGK</sequence>
<evidence type="ECO:0000256" key="3">
    <source>
        <dbReference type="ARBA" id="ARBA00022845"/>
    </source>
</evidence>
<dbReference type="PANTHER" id="PTHR34984">
    <property type="entry name" value="CARBON STORAGE REGULATOR"/>
    <property type="match status" value="1"/>
</dbReference>